<dbReference type="GO" id="GO:0007010">
    <property type="term" value="P:cytoskeleton organization"/>
    <property type="evidence" value="ECO:0007669"/>
    <property type="project" value="TreeGrafter"/>
</dbReference>
<proteinExistence type="predicted"/>
<dbReference type="Proteomes" id="UP000249464">
    <property type="component" value="Unassembled WGS sequence"/>
</dbReference>
<dbReference type="Gene3D" id="1.10.555.10">
    <property type="entry name" value="Rho GTPase activation protein"/>
    <property type="match status" value="1"/>
</dbReference>
<evidence type="ECO:0000259" key="2">
    <source>
        <dbReference type="PROSITE" id="PS50238"/>
    </source>
</evidence>
<evidence type="ECO:0000256" key="1">
    <source>
        <dbReference type="SAM" id="MobiDB-lite"/>
    </source>
</evidence>
<dbReference type="Gene3D" id="1.20.1270.60">
    <property type="entry name" value="Arfaptin homology (AH) domain/BAR domain"/>
    <property type="match status" value="1"/>
</dbReference>
<protein>
    <submittedName>
        <fullName evidence="3">BQ5605_C003g01911 protein</fullName>
    </submittedName>
</protein>
<dbReference type="PROSITE" id="PS50238">
    <property type="entry name" value="RHOGAP"/>
    <property type="match status" value="1"/>
</dbReference>
<dbReference type="InterPro" id="IPR000198">
    <property type="entry name" value="RhoGAP_dom"/>
</dbReference>
<name>A0A2X0P307_9BASI</name>
<evidence type="ECO:0000313" key="4">
    <source>
        <dbReference type="Proteomes" id="UP000249464"/>
    </source>
</evidence>
<feature type="compositionally biased region" description="Low complexity" evidence="1">
    <location>
        <begin position="307"/>
        <end position="319"/>
    </location>
</feature>
<gene>
    <name evidence="3" type="primary">BQ5605_C003g01911</name>
    <name evidence="3" type="ORF">BQ5605_C003G01911</name>
</gene>
<dbReference type="PANTHER" id="PTHR23065:SF17">
    <property type="entry name" value="RHO-GTPASE-ACTIVATING PROTEIN RGD2"/>
    <property type="match status" value="1"/>
</dbReference>
<dbReference type="AlphaFoldDB" id="A0A2X0P307"/>
<feature type="compositionally biased region" description="Basic and acidic residues" evidence="1">
    <location>
        <begin position="749"/>
        <end position="776"/>
    </location>
</feature>
<feature type="domain" description="Rho-GAP" evidence="2">
    <location>
        <begin position="476"/>
        <end position="684"/>
    </location>
</feature>
<feature type="compositionally biased region" description="Basic and acidic residues" evidence="1">
    <location>
        <begin position="262"/>
        <end position="275"/>
    </location>
</feature>
<reference evidence="3 4" key="1">
    <citation type="submission" date="2016-11" db="EMBL/GenBank/DDBJ databases">
        <authorList>
            <person name="Jaros S."/>
            <person name="Januszkiewicz K."/>
            <person name="Wedrychowicz H."/>
        </authorList>
    </citation>
    <scope>NUCLEOTIDE SEQUENCE [LARGE SCALE GENOMIC DNA]</scope>
</reference>
<accession>A0A2X0P307</accession>
<feature type="region of interest" description="Disordered" evidence="1">
    <location>
        <begin position="693"/>
        <end position="715"/>
    </location>
</feature>
<evidence type="ECO:0000313" key="3">
    <source>
        <dbReference type="EMBL" id="SGY37897.1"/>
    </source>
</evidence>
<dbReference type="EMBL" id="FQNC01000042">
    <property type="protein sequence ID" value="SGY37897.1"/>
    <property type="molecule type" value="Genomic_DNA"/>
</dbReference>
<keyword evidence="4" id="KW-1185">Reference proteome</keyword>
<dbReference type="GO" id="GO:0005737">
    <property type="term" value="C:cytoplasm"/>
    <property type="evidence" value="ECO:0007669"/>
    <property type="project" value="TreeGrafter"/>
</dbReference>
<sequence length="869" mass="95799">MASTDPPDMSEEKTASQTASKAPASVVLPSTFSNSVSLCPCAGGRLQWSSHRPTWHALQASSFKPDPEPSSLTLHAASPSQFWTTDYRTGFETLYNQLDHAVVQSHEILSTVNARVQAESAFSRALAPPALREDGFAANEGGSLRTGLESILSSTVMEARARWNLAQDLDRNIATPFATWSRSHQGRIASSRNLIESHLSEWEKAHANAAKLKTSYDEACRNADEAEDELAHHHLKMPTSFSRSTPKTSRSNSIETNKGKGRASEPGDDDAKSVEGADTIDDDDVPLGRATISALARRFTVRKPAQPSGTTTGTEPTESASTVEPKVGAALDWSKATISSLIDRVAGPQTGAGRIERARLHAEEVEKRYREAIVHLDTKRLKLEEVYAEHVAYVQRCETDRSKAAASVLKSFHVAVAALPKLIDGSLERVSTTLELLRPEKDVVGIIERSKTGSFQPRPITFHCHYSEPPSEAFGIDLRRYEETRGPSDAVVPPVLTFLLDYIQNASRTISSNAEKRRIWLYETPLGMQHRLRSLLQDPSRAGHLRSLVDKFDLPVVASTVKLWLLELEIPPIVFSQYDELRHLYPKRVGSEIVNVPAKLLAEHLARMPVTHLEVVRAMILYFAEMIQSTPTEGTETDEVYLQKLALSVARCLVRPRQETSLSIDDRFPTLVFSDLVKNHAVIFASADELKHSKTREERYRPRRQRTKPVDARLSRSKIGVAERRTVGVEEGMELLQEHRKSLSSGEGAGEKGEVRTEKEKGTAEKGAEKEKKNAEAEAVAEAEDKFVDTEDGEATPTTTEAKLLPLVEKQTEEFKNEDDAPIVRGSPSLSRSTRTKGGRGPRPLSVGAKGRAVTTKAEEEASEGLSEG</sequence>
<dbReference type="InterPro" id="IPR001060">
    <property type="entry name" value="FCH_dom"/>
</dbReference>
<dbReference type="GO" id="GO:0005886">
    <property type="term" value="C:plasma membrane"/>
    <property type="evidence" value="ECO:0007669"/>
    <property type="project" value="TreeGrafter"/>
</dbReference>
<organism evidence="3 4">
    <name type="scientific">Microbotryum silenes-dioicae</name>
    <dbReference type="NCBI Taxonomy" id="796604"/>
    <lineage>
        <taxon>Eukaryota</taxon>
        <taxon>Fungi</taxon>
        <taxon>Dikarya</taxon>
        <taxon>Basidiomycota</taxon>
        <taxon>Pucciniomycotina</taxon>
        <taxon>Microbotryomycetes</taxon>
        <taxon>Microbotryales</taxon>
        <taxon>Microbotryaceae</taxon>
        <taxon>Microbotryum</taxon>
    </lineage>
</organism>
<dbReference type="SMART" id="SM00055">
    <property type="entry name" value="FCH"/>
    <property type="match status" value="1"/>
</dbReference>
<dbReference type="GO" id="GO:0007264">
    <property type="term" value="P:small GTPase-mediated signal transduction"/>
    <property type="evidence" value="ECO:0007669"/>
    <property type="project" value="TreeGrafter"/>
</dbReference>
<dbReference type="SUPFAM" id="SSF103657">
    <property type="entry name" value="BAR/IMD domain-like"/>
    <property type="match status" value="1"/>
</dbReference>
<feature type="region of interest" description="Disordered" evidence="1">
    <location>
        <begin position="1"/>
        <end position="24"/>
    </location>
</feature>
<dbReference type="STRING" id="796604.A0A2X0P307"/>
<dbReference type="GO" id="GO:0005096">
    <property type="term" value="F:GTPase activator activity"/>
    <property type="evidence" value="ECO:0007669"/>
    <property type="project" value="TreeGrafter"/>
</dbReference>
<dbReference type="PANTHER" id="PTHR23065">
    <property type="entry name" value="PROLINE-SERINE-THREONINE PHOSPHATASE INTERACTING PROTEIN 1"/>
    <property type="match status" value="1"/>
</dbReference>
<dbReference type="InterPro" id="IPR027267">
    <property type="entry name" value="AH/BAR_dom_sf"/>
</dbReference>
<feature type="region of interest" description="Disordered" evidence="1">
    <location>
        <begin position="298"/>
        <end position="324"/>
    </location>
</feature>
<feature type="compositionally biased region" description="Polar residues" evidence="1">
    <location>
        <begin position="239"/>
        <end position="256"/>
    </location>
</feature>
<feature type="region of interest" description="Disordered" evidence="1">
    <location>
        <begin position="233"/>
        <end position="285"/>
    </location>
</feature>
<dbReference type="InterPro" id="IPR008936">
    <property type="entry name" value="Rho_GTPase_activation_prot"/>
</dbReference>
<feature type="region of interest" description="Disordered" evidence="1">
    <location>
        <begin position="738"/>
        <end position="869"/>
    </location>
</feature>
<dbReference type="SUPFAM" id="SSF48350">
    <property type="entry name" value="GTPase activation domain, GAP"/>
    <property type="match status" value="1"/>
</dbReference>
<feature type="compositionally biased region" description="Basic and acidic residues" evidence="1">
    <location>
        <begin position="810"/>
        <end position="819"/>
    </location>
</feature>
<dbReference type="GO" id="GO:0000935">
    <property type="term" value="C:division septum"/>
    <property type="evidence" value="ECO:0007669"/>
    <property type="project" value="TreeGrafter"/>
</dbReference>